<feature type="domain" description="HTH marR-type" evidence="4">
    <location>
        <begin position="1"/>
        <end position="155"/>
    </location>
</feature>
<evidence type="ECO:0000313" key="6">
    <source>
        <dbReference type="Proteomes" id="UP001500426"/>
    </source>
</evidence>
<dbReference type="PANTHER" id="PTHR42756:SF1">
    <property type="entry name" value="TRANSCRIPTIONAL REPRESSOR OF EMRAB OPERON"/>
    <property type="match status" value="1"/>
</dbReference>
<keyword evidence="2" id="KW-0238">DNA-binding</keyword>
<dbReference type="PROSITE" id="PS50995">
    <property type="entry name" value="HTH_MARR_2"/>
    <property type="match status" value="1"/>
</dbReference>
<keyword evidence="1" id="KW-0805">Transcription regulation</keyword>
<keyword evidence="3" id="KW-0804">Transcription</keyword>
<dbReference type="InterPro" id="IPR000835">
    <property type="entry name" value="HTH_MarR-typ"/>
</dbReference>
<dbReference type="Gene3D" id="1.10.10.10">
    <property type="entry name" value="Winged helix-like DNA-binding domain superfamily/Winged helix DNA-binding domain"/>
    <property type="match status" value="1"/>
</dbReference>
<evidence type="ECO:0000256" key="3">
    <source>
        <dbReference type="ARBA" id="ARBA00023163"/>
    </source>
</evidence>
<dbReference type="PRINTS" id="PR00598">
    <property type="entry name" value="HTHMARR"/>
</dbReference>
<proteinExistence type="predicted"/>
<comment type="caution">
    <text evidence="5">The sequence shown here is derived from an EMBL/GenBank/DDBJ whole genome shotgun (WGS) entry which is preliminary data.</text>
</comment>
<keyword evidence="6" id="KW-1185">Reference proteome</keyword>
<accession>A0ABP7UPF9</accession>
<dbReference type="InterPro" id="IPR036388">
    <property type="entry name" value="WH-like_DNA-bd_sf"/>
</dbReference>
<evidence type="ECO:0000256" key="1">
    <source>
        <dbReference type="ARBA" id="ARBA00023015"/>
    </source>
</evidence>
<dbReference type="SUPFAM" id="SSF46785">
    <property type="entry name" value="Winged helix' DNA-binding domain"/>
    <property type="match status" value="1"/>
</dbReference>
<dbReference type="Proteomes" id="UP001500426">
    <property type="component" value="Unassembled WGS sequence"/>
</dbReference>
<gene>
    <name evidence="5" type="ORF">GCM10022388_13250</name>
</gene>
<dbReference type="InterPro" id="IPR036390">
    <property type="entry name" value="WH_DNA-bd_sf"/>
</dbReference>
<dbReference type="Pfam" id="PF01047">
    <property type="entry name" value="MarR"/>
    <property type="match status" value="1"/>
</dbReference>
<dbReference type="PANTHER" id="PTHR42756">
    <property type="entry name" value="TRANSCRIPTIONAL REGULATOR, MARR"/>
    <property type="match status" value="1"/>
</dbReference>
<name>A0ABP7UPF9_9FLAO</name>
<protein>
    <submittedName>
        <fullName evidence="5">MarR family transcriptional regulator</fullName>
    </submittedName>
</protein>
<organism evidence="5 6">
    <name type="scientific">Flavobacterium chungnamense</name>
    <dbReference type="NCBI Taxonomy" id="706182"/>
    <lineage>
        <taxon>Bacteria</taxon>
        <taxon>Pseudomonadati</taxon>
        <taxon>Bacteroidota</taxon>
        <taxon>Flavobacteriia</taxon>
        <taxon>Flavobacteriales</taxon>
        <taxon>Flavobacteriaceae</taxon>
        <taxon>Flavobacterium</taxon>
    </lineage>
</organism>
<sequence length="157" mass="18131">MVVTIMKIEEIIKSNVAIDDAKKIVLNIMVTQNVVTEKFNEVLKPYDLSGEQYNVLRILRGQKGNPANMCVIQERMIAKNSNTTRLIDKLLLKNLVTREVCPENRRKIEVLITEKGLKLLEELDPKVLENEKLFAANLNQKELVELNTLLEKYRNLK</sequence>
<evidence type="ECO:0000259" key="4">
    <source>
        <dbReference type="PROSITE" id="PS50995"/>
    </source>
</evidence>
<reference evidence="6" key="1">
    <citation type="journal article" date="2019" name="Int. J. Syst. Evol. Microbiol.">
        <title>The Global Catalogue of Microorganisms (GCM) 10K type strain sequencing project: providing services to taxonomists for standard genome sequencing and annotation.</title>
        <authorList>
            <consortium name="The Broad Institute Genomics Platform"/>
            <consortium name="The Broad Institute Genome Sequencing Center for Infectious Disease"/>
            <person name="Wu L."/>
            <person name="Ma J."/>
        </authorList>
    </citation>
    <scope>NUCLEOTIDE SEQUENCE [LARGE SCALE GENOMIC DNA]</scope>
    <source>
        <strain evidence="6">JCM 17068</strain>
    </source>
</reference>
<dbReference type="SMART" id="SM00347">
    <property type="entry name" value="HTH_MARR"/>
    <property type="match status" value="1"/>
</dbReference>
<evidence type="ECO:0000256" key="2">
    <source>
        <dbReference type="ARBA" id="ARBA00023125"/>
    </source>
</evidence>
<dbReference type="EMBL" id="BAABCS010000014">
    <property type="protein sequence ID" value="GAA4048902.1"/>
    <property type="molecule type" value="Genomic_DNA"/>
</dbReference>
<evidence type="ECO:0000313" key="5">
    <source>
        <dbReference type="EMBL" id="GAA4048902.1"/>
    </source>
</evidence>